<dbReference type="OrthoDB" id="5984028at2759"/>
<proteinExistence type="predicted"/>
<evidence type="ECO:0000313" key="1">
    <source>
        <dbReference type="EMBL" id="CAB3241976.1"/>
    </source>
</evidence>
<name>A0A8S1A6G1_ARCPL</name>
<sequence>MPFAKDVQAQFNKESSSFFMSVGLEVSARTGWKPAQDSIAKCSALAPQEFVFGSRAERVTLSIVDCHHFFNTEYRAGVVRPVALSIGCARSVTRR</sequence>
<dbReference type="Proteomes" id="UP000494256">
    <property type="component" value="Unassembled WGS sequence"/>
</dbReference>
<comment type="caution">
    <text evidence="1">The sequence shown here is derived from an EMBL/GenBank/DDBJ whole genome shotgun (WGS) entry which is preliminary data.</text>
</comment>
<dbReference type="AlphaFoldDB" id="A0A8S1A6G1"/>
<protein>
    <submittedName>
        <fullName evidence="1">Uncharacterized protein</fullName>
    </submittedName>
</protein>
<dbReference type="EMBL" id="CADEBD010000312">
    <property type="protein sequence ID" value="CAB3241976.1"/>
    <property type="molecule type" value="Genomic_DNA"/>
</dbReference>
<accession>A0A8S1A6G1</accession>
<gene>
    <name evidence="1" type="ORF">APLA_LOCUS9692</name>
</gene>
<evidence type="ECO:0000313" key="2">
    <source>
        <dbReference type="Proteomes" id="UP000494256"/>
    </source>
</evidence>
<reference evidence="1 2" key="1">
    <citation type="submission" date="2020-04" db="EMBL/GenBank/DDBJ databases">
        <authorList>
            <person name="Wallbank WR R."/>
            <person name="Pardo Diaz C."/>
            <person name="Kozak K."/>
            <person name="Martin S."/>
            <person name="Jiggins C."/>
            <person name="Moest M."/>
            <person name="Warren A I."/>
            <person name="Byers J.R.P. K."/>
            <person name="Montejo-Kovacevich G."/>
            <person name="Yen C E."/>
        </authorList>
    </citation>
    <scope>NUCLEOTIDE SEQUENCE [LARGE SCALE GENOMIC DNA]</scope>
</reference>
<organism evidence="1 2">
    <name type="scientific">Arctia plantaginis</name>
    <name type="common">Wood tiger moth</name>
    <name type="synonym">Phalaena plantaginis</name>
    <dbReference type="NCBI Taxonomy" id="874455"/>
    <lineage>
        <taxon>Eukaryota</taxon>
        <taxon>Metazoa</taxon>
        <taxon>Ecdysozoa</taxon>
        <taxon>Arthropoda</taxon>
        <taxon>Hexapoda</taxon>
        <taxon>Insecta</taxon>
        <taxon>Pterygota</taxon>
        <taxon>Neoptera</taxon>
        <taxon>Endopterygota</taxon>
        <taxon>Lepidoptera</taxon>
        <taxon>Glossata</taxon>
        <taxon>Ditrysia</taxon>
        <taxon>Noctuoidea</taxon>
        <taxon>Erebidae</taxon>
        <taxon>Arctiinae</taxon>
        <taxon>Arctia</taxon>
    </lineage>
</organism>